<dbReference type="GO" id="GO:0030030">
    <property type="term" value="P:cell projection organization"/>
    <property type="evidence" value="ECO:0007669"/>
    <property type="project" value="UniProtKB-KW"/>
</dbReference>
<dbReference type="PANTHER" id="PTHR45973:SF2">
    <property type="entry name" value="CENTROSOMAL PROTEIN OF 97 KDA"/>
    <property type="match status" value="1"/>
</dbReference>
<dbReference type="InterPro" id="IPR003591">
    <property type="entry name" value="Leu-rich_rpt_typical-subtyp"/>
</dbReference>
<dbReference type="Pfam" id="PF00612">
    <property type="entry name" value="IQ"/>
    <property type="match status" value="1"/>
</dbReference>
<dbReference type="SMART" id="SM00015">
    <property type="entry name" value="IQ"/>
    <property type="match status" value="1"/>
</dbReference>
<evidence type="ECO:0000256" key="1">
    <source>
        <dbReference type="ARBA" id="ARBA00003843"/>
    </source>
</evidence>
<evidence type="ECO:0000256" key="7">
    <source>
        <dbReference type="ARBA" id="ARBA00023212"/>
    </source>
</evidence>
<comment type="subcellular location">
    <subcellularLocation>
        <location evidence="2">Cytoplasm</location>
        <location evidence="2">Cytoskeleton</location>
        <location evidence="2">Microtubule organizing center</location>
        <location evidence="2">Centrosome</location>
    </subcellularLocation>
</comment>
<dbReference type="Pfam" id="PF14580">
    <property type="entry name" value="LRR_9"/>
    <property type="match status" value="1"/>
</dbReference>
<dbReference type="InterPro" id="IPR000048">
    <property type="entry name" value="IQ_motif_EF-hand-BS"/>
</dbReference>
<dbReference type="AlphaFoldDB" id="A0A7M7JQ03"/>
<evidence type="ECO:0000256" key="6">
    <source>
        <dbReference type="ARBA" id="ARBA00022794"/>
    </source>
</evidence>
<dbReference type="InterPro" id="IPR032675">
    <property type="entry name" value="LRR_dom_sf"/>
</dbReference>
<dbReference type="CDD" id="cd23767">
    <property type="entry name" value="IQCD"/>
    <property type="match status" value="1"/>
</dbReference>
<dbReference type="Gene3D" id="1.20.5.190">
    <property type="match status" value="1"/>
</dbReference>
<evidence type="ECO:0000256" key="10">
    <source>
        <dbReference type="ARBA" id="ARBA00068862"/>
    </source>
</evidence>
<keyword evidence="12" id="KW-0175">Coiled coil</keyword>
<dbReference type="PANTHER" id="PTHR45973">
    <property type="entry name" value="PROTEIN PHOSPHATASE 1 REGULATORY SUBUNIT SDS22-RELATED"/>
    <property type="match status" value="1"/>
</dbReference>
<sequence>MSDSSTCGCSGLEVDLSDQGLKRLERRDGIGVESLRLDNNQLQKLDNIDCYLDVWKLSVTNNQLTRMYYISKLHRLTHIDLSRNQILSIEGLKDLRHLQWLSLANNKLKSLQNIQSSSSLVHLDVSDNQIANLIDLSSLSKLKTLLLNRNSVSSLERASLYLPAAISVLGIAENKIADLTMVSFLAKLPSLEALSLFGNPCCLEKEPFDYRPYVINWCLGLRVLDDYVVTQRESLKAEWLYSQGKGRFYTSGQHQPLIGYLQQICPKQEADDELEDRISRVLAMQRQHKEQLLHEMSPLAPRRPRSAVGRLSGQGSQSMLGGQAARTAGGRQWGDKMSQSLLEENTHSDSSEKQDICTELMTSRRAQSNDNRSNSGSVRVSRLSSYSVPRSSCASKAAKTATVQPHRTTALYRRDKDKAEIERLKARREFLHKNATKIQAAWRGFITRKRQEKEIQQLRMRRIEEHLMHFVRRMETLENTVRRQESDLAEEKKARLTNQEMFSRMLNSMDNIERHLTAICVGDGEETLLELPGVQQVAPTVTGGKMVATKTPDQEVETTQEETIESLSTRLSRLESMIMNLSAKF</sequence>
<feature type="region of interest" description="Disordered" evidence="13">
    <location>
        <begin position="293"/>
        <end position="332"/>
    </location>
</feature>
<dbReference type="PROSITE" id="PS50096">
    <property type="entry name" value="IQ"/>
    <property type="match status" value="1"/>
</dbReference>
<evidence type="ECO:0000256" key="11">
    <source>
        <dbReference type="ARBA" id="ARBA00076677"/>
    </source>
</evidence>
<dbReference type="GO" id="GO:0005813">
    <property type="term" value="C:centrosome"/>
    <property type="evidence" value="ECO:0007669"/>
    <property type="project" value="UniProtKB-SubCell"/>
</dbReference>
<keyword evidence="7" id="KW-0206">Cytoskeleton</keyword>
<feature type="region of interest" description="Disordered" evidence="13">
    <location>
        <begin position="362"/>
        <end position="386"/>
    </location>
</feature>
<feature type="compositionally biased region" description="Low complexity" evidence="13">
    <location>
        <begin position="368"/>
        <end position="386"/>
    </location>
</feature>
<evidence type="ECO:0000256" key="4">
    <source>
        <dbReference type="ARBA" id="ARBA00022614"/>
    </source>
</evidence>
<dbReference type="SMART" id="SM00365">
    <property type="entry name" value="LRR_SD22"/>
    <property type="match status" value="4"/>
</dbReference>
<dbReference type="SMART" id="SM00369">
    <property type="entry name" value="LRR_TYP"/>
    <property type="match status" value="3"/>
</dbReference>
<accession>A0A7M7JQ03</accession>
<organism evidence="14 15">
    <name type="scientific">Varroa destructor</name>
    <name type="common">Honeybee mite</name>
    <dbReference type="NCBI Taxonomy" id="109461"/>
    <lineage>
        <taxon>Eukaryota</taxon>
        <taxon>Metazoa</taxon>
        <taxon>Ecdysozoa</taxon>
        <taxon>Arthropoda</taxon>
        <taxon>Chelicerata</taxon>
        <taxon>Arachnida</taxon>
        <taxon>Acari</taxon>
        <taxon>Parasitiformes</taxon>
        <taxon>Mesostigmata</taxon>
        <taxon>Gamasina</taxon>
        <taxon>Dermanyssoidea</taxon>
        <taxon>Varroidae</taxon>
        <taxon>Varroa</taxon>
    </lineage>
</organism>
<evidence type="ECO:0000313" key="15">
    <source>
        <dbReference type="Proteomes" id="UP000594260"/>
    </source>
</evidence>
<dbReference type="RefSeq" id="XP_022655454.1">
    <property type="nucleotide sequence ID" value="XM_022799719.1"/>
</dbReference>
<keyword evidence="6" id="KW-0970">Cilium biogenesis/degradation</keyword>
<evidence type="ECO:0000256" key="5">
    <source>
        <dbReference type="ARBA" id="ARBA00022737"/>
    </source>
</evidence>
<evidence type="ECO:0000256" key="2">
    <source>
        <dbReference type="ARBA" id="ARBA00004300"/>
    </source>
</evidence>
<comment type="function">
    <text evidence="1">Cilium-specific protein required for cilia structures.</text>
</comment>
<proteinExistence type="predicted"/>
<feature type="compositionally biased region" description="Low complexity" evidence="13">
    <location>
        <begin position="309"/>
        <end position="330"/>
    </location>
</feature>
<dbReference type="SUPFAM" id="SSF52075">
    <property type="entry name" value="Outer arm dynein light chain 1"/>
    <property type="match status" value="1"/>
</dbReference>
<dbReference type="Proteomes" id="UP000594260">
    <property type="component" value="Unplaced"/>
</dbReference>
<dbReference type="EnsemblMetazoa" id="XM_022799719">
    <property type="protein sequence ID" value="XP_022655454"/>
    <property type="gene ID" value="LOC111248029"/>
</dbReference>
<comment type="function">
    <text evidence="9">Acts as a key negative regulator of ciliogenesis in collaboration with CCP110 by capping the mother centriole thereby preventing cilia formation. Required for recruitment of CCP110 to the centrosome.</text>
</comment>
<dbReference type="GO" id="GO:1902018">
    <property type="term" value="P:negative regulation of cilium assembly"/>
    <property type="evidence" value="ECO:0007669"/>
    <property type="project" value="TreeGrafter"/>
</dbReference>
<feature type="coiled-coil region" evidence="12">
    <location>
        <begin position="414"/>
        <end position="494"/>
    </location>
</feature>
<dbReference type="InterPro" id="IPR001611">
    <property type="entry name" value="Leu-rich_rpt"/>
</dbReference>
<dbReference type="PROSITE" id="PS51450">
    <property type="entry name" value="LRR"/>
    <property type="match status" value="3"/>
</dbReference>
<reference evidence="14" key="1">
    <citation type="submission" date="2021-01" db="UniProtKB">
        <authorList>
            <consortium name="EnsemblMetazoa"/>
        </authorList>
    </citation>
    <scope>IDENTIFICATION</scope>
</reference>
<dbReference type="InterPro" id="IPR050576">
    <property type="entry name" value="Cilia_flagella_integrity"/>
</dbReference>
<dbReference type="CTD" id="79598"/>
<keyword evidence="15" id="KW-1185">Reference proteome</keyword>
<evidence type="ECO:0000256" key="8">
    <source>
        <dbReference type="ARBA" id="ARBA00024433"/>
    </source>
</evidence>
<dbReference type="Gene3D" id="3.80.10.10">
    <property type="entry name" value="Ribonuclease Inhibitor"/>
    <property type="match status" value="2"/>
</dbReference>
<name>A0A7M7JQ03_VARDE</name>
<evidence type="ECO:0000256" key="9">
    <source>
        <dbReference type="ARBA" id="ARBA00058656"/>
    </source>
</evidence>
<keyword evidence="4" id="KW-0433">Leucine-rich repeat</keyword>
<dbReference type="FunFam" id="3.80.10.10:FF:000165">
    <property type="entry name" value="Centrosomal protein of 97 kDa"/>
    <property type="match status" value="1"/>
</dbReference>
<evidence type="ECO:0000256" key="13">
    <source>
        <dbReference type="SAM" id="MobiDB-lite"/>
    </source>
</evidence>
<dbReference type="SUPFAM" id="SSF52058">
    <property type="entry name" value="L domain-like"/>
    <property type="match status" value="1"/>
</dbReference>
<protein>
    <recommendedName>
        <fullName evidence="10">Centrosomal protein of 97 kDa</fullName>
    </recommendedName>
    <alternativeName>
        <fullName evidence="8">Dynein axonemal assembly factor 1 homolog</fullName>
    </alternativeName>
    <alternativeName>
        <fullName evidence="11">Leucine-rich repeat and IQ domain-containing protein 2</fullName>
    </alternativeName>
</protein>
<keyword evidence="5" id="KW-0677">Repeat</keyword>
<dbReference type="GeneID" id="111248029"/>
<evidence type="ECO:0000256" key="12">
    <source>
        <dbReference type="SAM" id="Coils"/>
    </source>
</evidence>
<keyword evidence="3" id="KW-0963">Cytoplasm</keyword>
<evidence type="ECO:0000256" key="3">
    <source>
        <dbReference type="ARBA" id="ARBA00022490"/>
    </source>
</evidence>
<evidence type="ECO:0000313" key="14">
    <source>
        <dbReference type="EnsemblMetazoa" id="XP_022655454"/>
    </source>
</evidence>